<keyword evidence="6 13" id="KW-0251">Elongation factor</keyword>
<evidence type="ECO:0000256" key="7">
    <source>
        <dbReference type="ARBA" id="ARBA00022917"/>
    </source>
</evidence>
<dbReference type="GO" id="GO:0016020">
    <property type="term" value="C:membrane"/>
    <property type="evidence" value="ECO:0007669"/>
    <property type="project" value="UniProtKB-SubCell"/>
</dbReference>
<dbReference type="InterPro" id="IPR035647">
    <property type="entry name" value="EFG_III/V"/>
</dbReference>
<sequence>MGKYDRVDVVTALILGLSGLIVGYDTSSIDTSMLDILFEFAIDDKQSFTNSVISYFYVGAMSGGILFCFFYDFLGPRKTLIISDALFISSATCTYFSIKPSLLLVGRFFFGLGLGIATLSCPLIIFETSAIKTRGTLIACNGLMMGLGSFLSYLFDIFDSGAPNIWRIKLGIIALPALLQVLLVAVLSMFSKLSKPCVEVSYPNCVSSLFFDSNLKNALAAAIFVQACTELTGIKYLLISLFIFIHTSCVASISTVFTVEILPPPFKGFGGGITVFFQYLLGFGVSFFIENTINLLENSTVAIVFASLSTFTSLIIIFFVPESKYVSNTLPSPKPSKDLNPIHESLIIDIKSISGPQQALGERIRPVNRMDQCFLELQGDREEAYHTFRRVMCTFEDPFFGFSARLHGWASNQTNFTKMYASKFRADEVNMMELLLGEDLMGKALMKLFMKNWFPASSALLEVMIFLLPSRAANSNVRNSIAQLPFMHYGNKVLTVAVSGKRWSLYVKILQRNKVWMGKRQETIEDLPRGNTVATVGLDQYVKNAALTDEKEVVAHPIRAMKLSMSPLMCVAVQCKVASDVPKLVEGLKRLAKAYPLVVCSIEDSGVHIIAGAGEVHLDICSKDLLDDFVGGAESTRSDLGVSFPETVLEKSCRVVMSKSPNKHNCLYMEALPMEDGFAEAIDEDHVGPRDDPRGRSKILSEDFAKKIWCFGPETTGPNMLVDMCKAVQYLIEMKDSVAARKVHWLKKT</sequence>
<dbReference type="EMBL" id="PKMF04001031">
    <property type="protein sequence ID" value="KAK7815157.1"/>
    <property type="molecule type" value="Genomic_DNA"/>
</dbReference>
<dbReference type="InterPro" id="IPR020568">
    <property type="entry name" value="Ribosomal_Su5_D2-typ_SF"/>
</dbReference>
<accession>A0AAW0IL70</accession>
<dbReference type="PROSITE" id="PS50850">
    <property type="entry name" value="MFS"/>
    <property type="match status" value="1"/>
</dbReference>
<evidence type="ECO:0000256" key="3">
    <source>
        <dbReference type="ARBA" id="ARBA00022490"/>
    </source>
</evidence>
<dbReference type="GO" id="GO:0003924">
    <property type="term" value="F:GTPase activity"/>
    <property type="evidence" value="ECO:0007669"/>
    <property type="project" value="TreeGrafter"/>
</dbReference>
<dbReference type="Gene3D" id="3.30.70.870">
    <property type="entry name" value="Elongation Factor G (Translational Gtpase), domain 3"/>
    <property type="match status" value="1"/>
</dbReference>
<evidence type="ECO:0000256" key="10">
    <source>
        <dbReference type="ARBA" id="ARBA00023136"/>
    </source>
</evidence>
<dbReference type="GO" id="GO:0022857">
    <property type="term" value="F:transmembrane transporter activity"/>
    <property type="evidence" value="ECO:0007669"/>
    <property type="project" value="InterPro"/>
</dbReference>
<feature type="domain" description="Major facilitator superfamily (MFS) profile" evidence="12">
    <location>
        <begin position="11"/>
        <end position="474"/>
    </location>
</feature>
<feature type="transmembrane region" description="Helical" evidence="11">
    <location>
        <begin position="52"/>
        <end position="73"/>
    </location>
</feature>
<evidence type="ECO:0000313" key="14">
    <source>
        <dbReference type="Proteomes" id="UP000237347"/>
    </source>
</evidence>
<dbReference type="GO" id="GO:1990904">
    <property type="term" value="C:ribonucleoprotein complex"/>
    <property type="evidence" value="ECO:0007669"/>
    <property type="project" value="TreeGrafter"/>
</dbReference>
<keyword evidence="8 11" id="KW-1133">Transmembrane helix</keyword>
<organism evidence="13 14">
    <name type="scientific">Quercus suber</name>
    <name type="common">Cork oak</name>
    <dbReference type="NCBI Taxonomy" id="58331"/>
    <lineage>
        <taxon>Eukaryota</taxon>
        <taxon>Viridiplantae</taxon>
        <taxon>Streptophyta</taxon>
        <taxon>Embryophyta</taxon>
        <taxon>Tracheophyta</taxon>
        <taxon>Spermatophyta</taxon>
        <taxon>Magnoliopsida</taxon>
        <taxon>eudicotyledons</taxon>
        <taxon>Gunneridae</taxon>
        <taxon>Pentapetalae</taxon>
        <taxon>rosids</taxon>
        <taxon>fabids</taxon>
        <taxon>Fagales</taxon>
        <taxon>Fagaceae</taxon>
        <taxon>Quercus</taxon>
    </lineage>
</organism>
<keyword evidence="9" id="KW-0342">GTP-binding</keyword>
<dbReference type="Pfam" id="PF00083">
    <property type="entry name" value="Sugar_tr"/>
    <property type="match status" value="2"/>
</dbReference>
<evidence type="ECO:0000256" key="11">
    <source>
        <dbReference type="SAM" id="Phobius"/>
    </source>
</evidence>
<evidence type="ECO:0000256" key="2">
    <source>
        <dbReference type="ARBA" id="ARBA00022448"/>
    </source>
</evidence>
<dbReference type="SUPFAM" id="SSF52540">
    <property type="entry name" value="P-loop containing nucleoside triphosphate hydrolases"/>
    <property type="match status" value="1"/>
</dbReference>
<dbReference type="GO" id="GO:0003746">
    <property type="term" value="F:translation elongation factor activity"/>
    <property type="evidence" value="ECO:0007669"/>
    <property type="project" value="UniProtKB-KW"/>
</dbReference>
<protein>
    <submittedName>
        <fullName evidence="13">Elongation factor 2</fullName>
    </submittedName>
</protein>
<dbReference type="Gene3D" id="1.20.1250.20">
    <property type="entry name" value="MFS general substrate transporter like domains"/>
    <property type="match status" value="2"/>
</dbReference>
<keyword evidence="14" id="KW-1185">Reference proteome</keyword>
<dbReference type="GO" id="GO:0043022">
    <property type="term" value="F:ribosome binding"/>
    <property type="evidence" value="ECO:0007669"/>
    <property type="project" value="TreeGrafter"/>
</dbReference>
<dbReference type="Gene3D" id="2.40.30.10">
    <property type="entry name" value="Translation factors"/>
    <property type="match status" value="1"/>
</dbReference>
<evidence type="ECO:0000256" key="1">
    <source>
        <dbReference type="ARBA" id="ARBA00004141"/>
    </source>
</evidence>
<feature type="transmembrane region" description="Helical" evidence="11">
    <location>
        <begin position="104"/>
        <end position="126"/>
    </location>
</feature>
<dbReference type="Proteomes" id="UP000237347">
    <property type="component" value="Unassembled WGS sequence"/>
</dbReference>
<feature type="transmembrane region" description="Helical" evidence="11">
    <location>
        <begin position="269"/>
        <end position="289"/>
    </location>
</feature>
<keyword evidence="5" id="KW-0547">Nucleotide-binding</keyword>
<dbReference type="InterPro" id="IPR005829">
    <property type="entry name" value="Sugar_transporter_CS"/>
</dbReference>
<comment type="caution">
    <text evidence="13">The sequence shown here is derived from an EMBL/GenBank/DDBJ whole genome shotgun (WGS) entry which is preliminary data.</text>
</comment>
<feature type="transmembrane region" description="Helical" evidence="11">
    <location>
        <begin position="170"/>
        <end position="190"/>
    </location>
</feature>
<dbReference type="GO" id="GO:0005525">
    <property type="term" value="F:GTP binding"/>
    <property type="evidence" value="ECO:0007669"/>
    <property type="project" value="UniProtKB-KW"/>
</dbReference>
<dbReference type="InterPro" id="IPR014721">
    <property type="entry name" value="Ribsml_uS5_D2-typ_fold_subgr"/>
</dbReference>
<comment type="subcellular location">
    <subcellularLocation>
        <location evidence="1">Membrane</location>
        <topology evidence="1">Multi-pass membrane protein</topology>
    </subcellularLocation>
</comment>
<dbReference type="PRINTS" id="PR00171">
    <property type="entry name" value="SUGRTRNSPORT"/>
</dbReference>
<evidence type="ECO:0000256" key="5">
    <source>
        <dbReference type="ARBA" id="ARBA00022741"/>
    </source>
</evidence>
<feature type="transmembrane region" description="Helical" evidence="11">
    <location>
        <begin position="138"/>
        <end position="158"/>
    </location>
</feature>
<evidence type="ECO:0000256" key="4">
    <source>
        <dbReference type="ARBA" id="ARBA00022692"/>
    </source>
</evidence>
<proteinExistence type="predicted"/>
<dbReference type="PANTHER" id="PTHR42908:SF10">
    <property type="entry name" value="EUKARYOTIC TRANSLATION ELONGATION FACTOR 2"/>
    <property type="match status" value="1"/>
</dbReference>
<dbReference type="InterPro" id="IPR003663">
    <property type="entry name" value="Sugar/inositol_transpt"/>
</dbReference>
<keyword evidence="2" id="KW-0813">Transport</keyword>
<dbReference type="InterPro" id="IPR005828">
    <property type="entry name" value="MFS_sugar_transport-like"/>
</dbReference>
<feature type="transmembrane region" description="Helical" evidence="11">
    <location>
        <begin position="80"/>
        <end position="98"/>
    </location>
</feature>
<keyword evidence="4 11" id="KW-0812">Transmembrane</keyword>
<dbReference type="CDD" id="cd16261">
    <property type="entry name" value="EF2_snRNP_III"/>
    <property type="match status" value="1"/>
</dbReference>
<gene>
    <name evidence="13" type="primary">EF2_1</name>
    <name evidence="13" type="ORF">CFP56_002015</name>
</gene>
<name>A0AAW0IL70_QUESU</name>
<keyword evidence="10 11" id="KW-0472">Membrane</keyword>
<dbReference type="SUPFAM" id="SSF103473">
    <property type="entry name" value="MFS general substrate transporter"/>
    <property type="match status" value="1"/>
</dbReference>
<evidence type="ECO:0000256" key="8">
    <source>
        <dbReference type="ARBA" id="ARBA00022989"/>
    </source>
</evidence>
<dbReference type="SUPFAM" id="SSF54211">
    <property type="entry name" value="Ribosomal protein S5 domain 2-like"/>
    <property type="match status" value="1"/>
</dbReference>
<keyword evidence="7" id="KW-0648">Protein biosynthesis</keyword>
<dbReference type="AlphaFoldDB" id="A0AAW0IL70"/>
<dbReference type="Gene3D" id="3.30.230.10">
    <property type="match status" value="1"/>
</dbReference>
<keyword evidence="3" id="KW-0963">Cytoplasm</keyword>
<evidence type="ECO:0000259" key="12">
    <source>
        <dbReference type="PROSITE" id="PS50850"/>
    </source>
</evidence>
<dbReference type="SUPFAM" id="SSF54980">
    <property type="entry name" value="EF-G C-terminal domain-like"/>
    <property type="match status" value="1"/>
</dbReference>
<dbReference type="PROSITE" id="PS00217">
    <property type="entry name" value="SUGAR_TRANSPORT_2"/>
    <property type="match status" value="1"/>
</dbReference>
<dbReference type="CDD" id="cd01681">
    <property type="entry name" value="aeEF2_snRNP_like_IV"/>
    <property type="match status" value="1"/>
</dbReference>
<dbReference type="InterPro" id="IPR027417">
    <property type="entry name" value="P-loop_NTPase"/>
</dbReference>
<feature type="transmembrane region" description="Helical" evidence="11">
    <location>
        <begin position="236"/>
        <end position="257"/>
    </location>
</feature>
<dbReference type="InterPro" id="IPR020846">
    <property type="entry name" value="MFS_dom"/>
</dbReference>
<evidence type="ECO:0000313" key="13">
    <source>
        <dbReference type="EMBL" id="KAK7815157.1"/>
    </source>
</evidence>
<dbReference type="GO" id="GO:0005829">
    <property type="term" value="C:cytosol"/>
    <property type="evidence" value="ECO:0007669"/>
    <property type="project" value="TreeGrafter"/>
</dbReference>
<dbReference type="FunFam" id="3.30.70.870:FF:000002">
    <property type="entry name" value="Translation elongation factor 2"/>
    <property type="match status" value="1"/>
</dbReference>
<reference evidence="13 14" key="1">
    <citation type="journal article" date="2018" name="Sci. Data">
        <title>The draft genome sequence of cork oak.</title>
        <authorList>
            <person name="Ramos A.M."/>
            <person name="Usie A."/>
            <person name="Barbosa P."/>
            <person name="Barros P.M."/>
            <person name="Capote T."/>
            <person name="Chaves I."/>
            <person name="Simoes F."/>
            <person name="Abreu I."/>
            <person name="Carrasquinho I."/>
            <person name="Faro C."/>
            <person name="Guimaraes J.B."/>
            <person name="Mendonca D."/>
            <person name="Nobrega F."/>
            <person name="Rodrigues L."/>
            <person name="Saibo N.J.M."/>
            <person name="Varela M.C."/>
            <person name="Egas C."/>
            <person name="Matos J."/>
            <person name="Miguel C.M."/>
            <person name="Oliveira M.M."/>
            <person name="Ricardo C.P."/>
            <person name="Goncalves S."/>
        </authorList>
    </citation>
    <scope>NUCLEOTIDE SEQUENCE [LARGE SCALE GENOMIC DNA]</scope>
    <source>
        <strain evidence="14">cv. HL8</strain>
    </source>
</reference>
<evidence type="ECO:0000256" key="9">
    <source>
        <dbReference type="ARBA" id="ARBA00023134"/>
    </source>
</evidence>
<feature type="transmembrane region" description="Helical" evidence="11">
    <location>
        <begin position="301"/>
        <end position="320"/>
    </location>
</feature>
<feature type="transmembrane region" description="Helical" evidence="11">
    <location>
        <begin position="7"/>
        <end position="24"/>
    </location>
</feature>
<evidence type="ECO:0000256" key="6">
    <source>
        <dbReference type="ARBA" id="ARBA00022768"/>
    </source>
</evidence>
<dbReference type="InterPro" id="IPR036259">
    <property type="entry name" value="MFS_trans_sf"/>
</dbReference>
<dbReference type="PANTHER" id="PTHR42908">
    <property type="entry name" value="TRANSLATION ELONGATION FACTOR-RELATED"/>
    <property type="match status" value="1"/>
</dbReference>